<dbReference type="InterPro" id="IPR018376">
    <property type="entry name" value="Enoyl-CoA_hyd/isom_CS"/>
</dbReference>
<name>A0ABY6B0Z4_9BURK</name>
<evidence type="ECO:0000256" key="2">
    <source>
        <dbReference type="ARBA" id="ARBA00023239"/>
    </source>
</evidence>
<evidence type="ECO:0000256" key="1">
    <source>
        <dbReference type="ARBA" id="ARBA00005254"/>
    </source>
</evidence>
<dbReference type="PROSITE" id="PS00166">
    <property type="entry name" value="ENOYL_COA_HYDRATASE"/>
    <property type="match status" value="1"/>
</dbReference>
<keyword evidence="5" id="KW-1185">Reference proteome</keyword>
<evidence type="ECO:0000313" key="4">
    <source>
        <dbReference type="EMBL" id="UXH77659.1"/>
    </source>
</evidence>
<evidence type="ECO:0000313" key="5">
    <source>
        <dbReference type="Proteomes" id="UP001064933"/>
    </source>
</evidence>
<dbReference type="EC" id="4.2.1.17" evidence="4"/>
<proteinExistence type="inferred from homology"/>
<keyword evidence="2 4" id="KW-0456">Lyase</keyword>
<gene>
    <name evidence="4" type="ORF">N4261_22165</name>
</gene>
<dbReference type="Proteomes" id="UP001064933">
    <property type="component" value="Chromosome"/>
</dbReference>
<dbReference type="Gene3D" id="1.10.12.10">
    <property type="entry name" value="Lyase 2-enoyl-coa Hydratase, Chain A, domain 2"/>
    <property type="match status" value="1"/>
</dbReference>
<evidence type="ECO:0000256" key="3">
    <source>
        <dbReference type="RuleBase" id="RU003707"/>
    </source>
</evidence>
<comment type="similarity">
    <text evidence="1 3">Belongs to the enoyl-CoA hydratase/isomerase family.</text>
</comment>
<sequence>MSAASLVDVAFENILVEIVGTGDRKTGVIRLNRPKQLNALSDPLMDELGRALLAFDADDGIGCIVLTGNERAFAAGADIPTMAPHTFMSAFKNGLISKNWETILQVRKPVIGAVAGFALGGGCELAMMCDFIIAADSARFGQPEIKLGVIPGAGGTQRLPRAVSKSKAMDMLLTARMMDAAEAERAGLVSRVVPADQMMTEALAAAETINGFSGPSTMLIKELVNLAYQGPLTDGVAVERRYFHALFGSDDQREGMAAFLAKRPAVFQHK</sequence>
<dbReference type="PANTHER" id="PTHR11941:SF54">
    <property type="entry name" value="ENOYL-COA HYDRATASE, MITOCHONDRIAL"/>
    <property type="match status" value="1"/>
</dbReference>
<dbReference type="Gene3D" id="3.90.226.10">
    <property type="entry name" value="2-enoyl-CoA Hydratase, Chain A, domain 1"/>
    <property type="match status" value="1"/>
</dbReference>
<dbReference type="SUPFAM" id="SSF52096">
    <property type="entry name" value="ClpP/crotonase"/>
    <property type="match status" value="1"/>
</dbReference>
<reference evidence="4" key="1">
    <citation type="submission" date="2022-10" db="EMBL/GenBank/DDBJ databases">
        <title>Characterization and whole genome sequencing of a new Roseateles species, isolated from fresh water.</title>
        <authorList>
            <person name="Guliayeva D.Y."/>
            <person name="Akhremchuk A.E."/>
            <person name="Sikolenko M.A."/>
            <person name="Valentovich L.N."/>
            <person name="Sidarenka A.V."/>
        </authorList>
    </citation>
    <scope>NUCLEOTIDE SEQUENCE</scope>
    <source>
        <strain evidence="4">BIM B-1768</strain>
    </source>
</reference>
<organism evidence="4 5">
    <name type="scientific">Roseateles amylovorans</name>
    <dbReference type="NCBI Taxonomy" id="2978473"/>
    <lineage>
        <taxon>Bacteria</taxon>
        <taxon>Pseudomonadati</taxon>
        <taxon>Pseudomonadota</taxon>
        <taxon>Betaproteobacteria</taxon>
        <taxon>Burkholderiales</taxon>
        <taxon>Sphaerotilaceae</taxon>
        <taxon>Roseateles</taxon>
    </lineage>
</organism>
<dbReference type="PANTHER" id="PTHR11941">
    <property type="entry name" value="ENOYL-COA HYDRATASE-RELATED"/>
    <property type="match status" value="1"/>
</dbReference>
<dbReference type="InterPro" id="IPR029045">
    <property type="entry name" value="ClpP/crotonase-like_dom_sf"/>
</dbReference>
<dbReference type="InterPro" id="IPR001753">
    <property type="entry name" value="Enoyl-CoA_hydra/iso"/>
</dbReference>
<dbReference type="Pfam" id="PF00378">
    <property type="entry name" value="ECH_1"/>
    <property type="match status" value="1"/>
</dbReference>
<dbReference type="EMBL" id="CP104562">
    <property type="protein sequence ID" value="UXH77659.1"/>
    <property type="molecule type" value="Genomic_DNA"/>
</dbReference>
<dbReference type="NCBIfam" id="NF004517">
    <property type="entry name" value="PRK05862.1"/>
    <property type="match status" value="1"/>
</dbReference>
<dbReference type="CDD" id="cd06558">
    <property type="entry name" value="crotonase-like"/>
    <property type="match status" value="1"/>
</dbReference>
<dbReference type="InterPro" id="IPR014748">
    <property type="entry name" value="Enoyl-CoA_hydra_C"/>
</dbReference>
<accession>A0ABY6B0Z4</accession>
<dbReference type="GO" id="GO:0004300">
    <property type="term" value="F:enoyl-CoA hydratase activity"/>
    <property type="evidence" value="ECO:0007669"/>
    <property type="project" value="UniProtKB-EC"/>
</dbReference>
<protein>
    <submittedName>
        <fullName evidence="4">Enoyl-CoA hydratase</fullName>
        <ecNumber evidence="4">4.2.1.17</ecNumber>
    </submittedName>
</protein>